<name>A0AAV5B213_9ACTN</name>
<dbReference type="RefSeq" id="WP_135977656.1">
    <property type="nucleotide sequence ID" value="NZ_BQKC01000001.1"/>
</dbReference>
<gene>
    <name evidence="2" type="ORF">ATOP_07730</name>
</gene>
<evidence type="ECO:0000313" key="2">
    <source>
        <dbReference type="EMBL" id="GJM55118.1"/>
    </source>
</evidence>
<evidence type="ECO:0008006" key="4">
    <source>
        <dbReference type="Google" id="ProtNLM"/>
    </source>
</evidence>
<keyword evidence="3" id="KW-1185">Reference proteome</keyword>
<accession>A0AAV5B213</accession>
<comment type="caution">
    <text evidence="2">The sequence shown here is derived from an EMBL/GenBank/DDBJ whole genome shotgun (WGS) entry which is preliminary data.</text>
</comment>
<feature type="transmembrane region" description="Helical" evidence="1">
    <location>
        <begin position="29"/>
        <end position="59"/>
    </location>
</feature>
<proteinExistence type="predicted"/>
<keyword evidence="1" id="KW-0812">Transmembrane</keyword>
<sequence>MAKGDFDRRVQEFMRGRNGPDDMTRVCTWVALALIVVYLFVPAWWLSVVALALIVYGWWRMLSRDVAARARENERFMGRLGPLRPWVSSPTGTLRERRSHKVLTCPRCGQRLRVPRGKGKVRVRCRRCGTTFEGRS</sequence>
<keyword evidence="1" id="KW-1133">Transmembrane helix</keyword>
<dbReference type="EMBL" id="BQKC01000001">
    <property type="protein sequence ID" value="GJM55118.1"/>
    <property type="molecule type" value="Genomic_DNA"/>
</dbReference>
<protein>
    <recommendedName>
        <fullName evidence="4">Zn-finger containing protein</fullName>
    </recommendedName>
</protein>
<dbReference type="AlphaFoldDB" id="A0AAV5B213"/>
<organism evidence="2 3">
    <name type="scientific">Granulimonas faecalis</name>
    <dbReference type="NCBI Taxonomy" id="2894155"/>
    <lineage>
        <taxon>Bacteria</taxon>
        <taxon>Bacillati</taxon>
        <taxon>Actinomycetota</taxon>
        <taxon>Coriobacteriia</taxon>
        <taxon>Coriobacteriales</taxon>
        <taxon>Kribbibacteriaceae</taxon>
        <taxon>Granulimonas</taxon>
    </lineage>
</organism>
<reference evidence="2" key="1">
    <citation type="journal article" date="2022" name="Int. J. Syst. Evol. Microbiol.">
        <title>Granulimonas faecalis gen. nov., sp. nov., and Leptogranulimonas caecicola gen. nov., sp. nov., novel lactate-producing Atopobiaceae bacteria isolated from mouse intestines, and an emended description of the family Atopobiaceae.</title>
        <authorList>
            <person name="Morinaga K."/>
            <person name="Kusada H."/>
            <person name="Sakamoto S."/>
            <person name="Murakami T."/>
            <person name="Toyoda A."/>
            <person name="Mori H."/>
            <person name="Meng X.Y."/>
            <person name="Takashino M."/>
            <person name="Murotomi K."/>
            <person name="Tamaki H."/>
        </authorList>
    </citation>
    <scope>NUCLEOTIDE SEQUENCE</scope>
    <source>
        <strain evidence="2">OPF53</strain>
    </source>
</reference>
<keyword evidence="1" id="KW-0472">Membrane</keyword>
<evidence type="ECO:0000256" key="1">
    <source>
        <dbReference type="SAM" id="Phobius"/>
    </source>
</evidence>
<evidence type="ECO:0000313" key="3">
    <source>
        <dbReference type="Proteomes" id="UP001055025"/>
    </source>
</evidence>
<dbReference type="Proteomes" id="UP001055025">
    <property type="component" value="Unassembled WGS sequence"/>
</dbReference>